<accession>A0A2H3KMC5</accession>
<dbReference type="Proteomes" id="UP000220922">
    <property type="component" value="Unassembled WGS sequence"/>
</dbReference>
<gene>
    <name evidence="1" type="ORF">A9Q02_13020</name>
</gene>
<evidence type="ECO:0000313" key="1">
    <source>
        <dbReference type="EMBL" id="PDV99276.1"/>
    </source>
</evidence>
<dbReference type="EMBL" id="LYXE01000078">
    <property type="protein sequence ID" value="PDV99276.1"/>
    <property type="molecule type" value="Genomic_DNA"/>
</dbReference>
<comment type="caution">
    <text evidence="1">The sequence shown here is derived from an EMBL/GenBank/DDBJ whole genome shotgun (WGS) entry which is preliminary data.</text>
</comment>
<dbReference type="AlphaFoldDB" id="A0A2H3KMC5"/>
<dbReference type="RefSeq" id="WP_097652203.1">
    <property type="nucleotide sequence ID" value="NZ_LYXE01000078.1"/>
</dbReference>
<evidence type="ECO:0000313" key="2">
    <source>
        <dbReference type="Proteomes" id="UP000220922"/>
    </source>
</evidence>
<sequence length="319" mass="36956">MGFLAEYLQTMFKQQCPIGWTCHTEQRLLSETFERRMGYSSRVDVLFRHNDGRHAVWVEFEVSRADPVANHAKFLVAHARNSKLHHDTFISMVSPHVAYGRSHLAANMIFLMRKMGVQSFQTTLLPQFTAAQIKQLNALSIDLIQAYPDLYPDREVERVFTLIAPVVAMDQRRLHFVGNMLEVMLNIQTWNEQIHHVDAQAVWGKRTVLYFVYDPLTRTFAPSKFCGYLVLAADTESIHSGMTIPVYVDLDRNAPSFDGFRARTHLQKHLGMLLISNDDHPTIIRDFEQWHQGCHEQITVHPRGPNILVPPVWFRQTRH</sequence>
<reference evidence="1" key="1">
    <citation type="submission" date="2016-05" db="EMBL/GenBank/DDBJ databases">
        <authorList>
            <person name="Lavstsen T."/>
            <person name="Jespersen J.S."/>
        </authorList>
    </citation>
    <scope>NUCLEOTIDE SEQUENCE [LARGE SCALE GENOMIC DNA]</scope>
    <source>
        <strain evidence="1">B7-9</strain>
    </source>
</reference>
<name>A0A2H3KMC5_9CHLR</name>
<protein>
    <submittedName>
        <fullName evidence="1">Uncharacterized protein</fullName>
    </submittedName>
</protein>
<organism evidence="1 2">
    <name type="scientific">Candidatus Chloroploca asiatica</name>
    <dbReference type="NCBI Taxonomy" id="1506545"/>
    <lineage>
        <taxon>Bacteria</taxon>
        <taxon>Bacillati</taxon>
        <taxon>Chloroflexota</taxon>
        <taxon>Chloroflexia</taxon>
        <taxon>Chloroflexales</taxon>
        <taxon>Chloroflexineae</taxon>
        <taxon>Oscillochloridaceae</taxon>
        <taxon>Candidatus Chloroploca</taxon>
    </lineage>
</organism>
<dbReference type="OrthoDB" id="142568at2"/>
<keyword evidence="2" id="KW-1185">Reference proteome</keyword>
<proteinExistence type="predicted"/>